<keyword evidence="8" id="KW-0131">Cell cycle</keyword>
<evidence type="ECO:0000256" key="1">
    <source>
        <dbReference type="ARBA" id="ARBA00004496"/>
    </source>
</evidence>
<dbReference type="SUPFAM" id="SSF102829">
    <property type="entry name" value="Cell division protein ZapA-like"/>
    <property type="match status" value="1"/>
</dbReference>
<dbReference type="Gene3D" id="1.20.5.50">
    <property type="match status" value="1"/>
</dbReference>
<dbReference type="GO" id="GO:0005829">
    <property type="term" value="C:cytosol"/>
    <property type="evidence" value="ECO:0007669"/>
    <property type="project" value="TreeGrafter"/>
</dbReference>
<sequence length="108" mass="11841">MSQDARTVTVKLLDKEYTISCPDGAEAELLASADYLDSKMRAIKSSGKIVGLERIAVMAALNVSHELIKNSAESQRSLEMQLKRLGSKIDRSLEREARDVGDTSKDDA</sequence>
<dbReference type="InterPro" id="IPR042233">
    <property type="entry name" value="Cell_div_ZapA_N"/>
</dbReference>
<dbReference type="GO" id="GO:0043093">
    <property type="term" value="P:FtsZ-dependent cytokinesis"/>
    <property type="evidence" value="ECO:0007669"/>
    <property type="project" value="TreeGrafter"/>
</dbReference>
<keyword evidence="5 12" id="KW-0132">Cell division</keyword>
<evidence type="ECO:0000256" key="11">
    <source>
        <dbReference type="ARBA" id="ARBA00033158"/>
    </source>
</evidence>
<evidence type="ECO:0000256" key="5">
    <source>
        <dbReference type="ARBA" id="ARBA00022618"/>
    </source>
</evidence>
<dbReference type="Proteomes" id="UP000236745">
    <property type="component" value="Unassembled WGS sequence"/>
</dbReference>
<comment type="function">
    <text evidence="9">Activator of cell division through the inhibition of FtsZ GTPase activity, therefore promoting FtsZ assembly into bundles of protofilaments necessary for the formation of the division Z ring. It is recruited early at mid-cell but it is not essential for cell division.</text>
</comment>
<organism evidence="12 13">
    <name type="scientific">Marinobacterium lutimaris</name>
    <dbReference type="NCBI Taxonomy" id="568106"/>
    <lineage>
        <taxon>Bacteria</taxon>
        <taxon>Pseudomonadati</taxon>
        <taxon>Pseudomonadota</taxon>
        <taxon>Gammaproteobacteria</taxon>
        <taxon>Oceanospirillales</taxon>
        <taxon>Oceanospirillaceae</taxon>
        <taxon>Marinobacterium</taxon>
    </lineage>
</organism>
<dbReference type="GO" id="GO:0030428">
    <property type="term" value="C:cell septum"/>
    <property type="evidence" value="ECO:0007669"/>
    <property type="project" value="TreeGrafter"/>
</dbReference>
<dbReference type="RefSeq" id="WP_104004681.1">
    <property type="nucleotide sequence ID" value="NZ_FNVQ01000004.1"/>
</dbReference>
<dbReference type="GO" id="GO:0000917">
    <property type="term" value="P:division septum assembly"/>
    <property type="evidence" value="ECO:0007669"/>
    <property type="project" value="UniProtKB-KW"/>
</dbReference>
<keyword evidence="6" id="KW-0175">Coiled coil</keyword>
<evidence type="ECO:0000313" key="12">
    <source>
        <dbReference type="EMBL" id="SEG77884.1"/>
    </source>
</evidence>
<gene>
    <name evidence="12" type="ORF">SAMN05444390_104309</name>
</gene>
<dbReference type="AlphaFoldDB" id="A0A1H6CYP3"/>
<dbReference type="Gene3D" id="3.30.160.880">
    <property type="entry name" value="Cell division protein ZapA protomer, N-terminal domain"/>
    <property type="match status" value="1"/>
</dbReference>
<evidence type="ECO:0000256" key="10">
    <source>
        <dbReference type="ARBA" id="ARBA00026068"/>
    </source>
</evidence>
<keyword evidence="4" id="KW-0963">Cytoplasm</keyword>
<keyword evidence="13" id="KW-1185">Reference proteome</keyword>
<proteinExistence type="inferred from homology"/>
<evidence type="ECO:0000256" key="2">
    <source>
        <dbReference type="ARBA" id="ARBA00010074"/>
    </source>
</evidence>
<dbReference type="EMBL" id="FNVQ01000004">
    <property type="protein sequence ID" value="SEG77884.1"/>
    <property type="molecule type" value="Genomic_DNA"/>
</dbReference>
<evidence type="ECO:0000256" key="7">
    <source>
        <dbReference type="ARBA" id="ARBA00023210"/>
    </source>
</evidence>
<dbReference type="InterPro" id="IPR036192">
    <property type="entry name" value="Cell_div_ZapA-like_sf"/>
</dbReference>
<evidence type="ECO:0000256" key="8">
    <source>
        <dbReference type="ARBA" id="ARBA00023306"/>
    </source>
</evidence>
<dbReference type="PANTHER" id="PTHR34981:SF1">
    <property type="entry name" value="CELL DIVISION PROTEIN ZAPA"/>
    <property type="match status" value="1"/>
</dbReference>
<comment type="similarity">
    <text evidence="2">Belongs to the ZapA family. Type 1 subfamily.</text>
</comment>
<evidence type="ECO:0000313" key="13">
    <source>
        <dbReference type="Proteomes" id="UP000236745"/>
    </source>
</evidence>
<accession>A0A1H6CYP3</accession>
<dbReference type="InterPro" id="IPR007838">
    <property type="entry name" value="Cell_div_ZapA-like"/>
</dbReference>
<protein>
    <recommendedName>
        <fullName evidence="3">Cell division protein ZapA</fullName>
    </recommendedName>
    <alternativeName>
        <fullName evidence="11">Z ring-associated protein ZapA</fullName>
    </alternativeName>
</protein>
<comment type="subcellular location">
    <subcellularLocation>
        <location evidence="1">Cytoplasm</location>
    </subcellularLocation>
</comment>
<evidence type="ECO:0000256" key="4">
    <source>
        <dbReference type="ARBA" id="ARBA00022490"/>
    </source>
</evidence>
<name>A0A1H6CYP3_9GAMM</name>
<evidence type="ECO:0000256" key="3">
    <source>
        <dbReference type="ARBA" id="ARBA00015195"/>
    </source>
</evidence>
<dbReference type="Pfam" id="PF05164">
    <property type="entry name" value="ZapA"/>
    <property type="match status" value="1"/>
</dbReference>
<dbReference type="OrthoDB" id="5772359at2"/>
<dbReference type="GO" id="GO:0032153">
    <property type="term" value="C:cell division site"/>
    <property type="evidence" value="ECO:0007669"/>
    <property type="project" value="TreeGrafter"/>
</dbReference>
<evidence type="ECO:0000256" key="6">
    <source>
        <dbReference type="ARBA" id="ARBA00023054"/>
    </source>
</evidence>
<dbReference type="PANTHER" id="PTHR34981">
    <property type="entry name" value="CELL DIVISION PROTEIN ZAPA"/>
    <property type="match status" value="1"/>
</dbReference>
<evidence type="ECO:0000256" key="9">
    <source>
        <dbReference type="ARBA" id="ARBA00024910"/>
    </source>
</evidence>
<dbReference type="GO" id="GO:0000921">
    <property type="term" value="P:septin ring assembly"/>
    <property type="evidence" value="ECO:0007669"/>
    <property type="project" value="TreeGrafter"/>
</dbReference>
<keyword evidence="7" id="KW-0717">Septation</keyword>
<reference evidence="12 13" key="1">
    <citation type="submission" date="2016-10" db="EMBL/GenBank/DDBJ databases">
        <authorList>
            <person name="de Groot N.N."/>
        </authorList>
    </citation>
    <scope>NUCLEOTIDE SEQUENCE [LARGE SCALE GENOMIC DNA]</scope>
    <source>
        <strain evidence="12 13">DSM 22012</strain>
    </source>
</reference>
<comment type="subunit">
    <text evidence="10">Homodimer. Interacts with FtsZ.</text>
</comment>